<feature type="transmembrane region" description="Helical" evidence="4">
    <location>
        <begin position="115"/>
        <end position="138"/>
    </location>
</feature>
<dbReference type="AlphaFoldDB" id="A0A1G2C7A3"/>
<feature type="transmembrane region" description="Helical" evidence="4">
    <location>
        <begin position="150"/>
        <end position="171"/>
    </location>
</feature>
<comment type="caution">
    <text evidence="6">The sequence shown here is derived from an EMBL/GenBank/DDBJ whole genome shotgun (WGS) entry which is preliminary data.</text>
</comment>
<evidence type="ECO:0000313" key="6">
    <source>
        <dbReference type="EMBL" id="OGY97096.1"/>
    </source>
</evidence>
<evidence type="ECO:0000256" key="2">
    <source>
        <dbReference type="ARBA" id="ARBA00022989"/>
    </source>
</evidence>
<keyword evidence="1 4" id="KW-0812">Transmembrane</keyword>
<dbReference type="PANTHER" id="PTHR23531:SF1">
    <property type="entry name" value="QUINOLENE RESISTANCE PROTEIN NORA"/>
    <property type="match status" value="1"/>
</dbReference>
<gene>
    <name evidence="6" type="ORF">A2128_02465</name>
</gene>
<dbReference type="InterPro" id="IPR011701">
    <property type="entry name" value="MFS"/>
</dbReference>
<dbReference type="PROSITE" id="PS50850">
    <property type="entry name" value="MFS"/>
    <property type="match status" value="1"/>
</dbReference>
<evidence type="ECO:0000256" key="1">
    <source>
        <dbReference type="ARBA" id="ARBA00022692"/>
    </source>
</evidence>
<protein>
    <recommendedName>
        <fullName evidence="5">Major facilitator superfamily (MFS) profile domain-containing protein</fullName>
    </recommendedName>
</protein>
<sequence length="229" mass="24873">MKLSGFTLRIVTDFKLPRLVRDFVLADFVLLAGWGLMGPIFSIFVIEKIAGATLVTVGITSAIYWLTKSVIQIPIAEYLDRTDGEKDDFTVLLGGLILSGVAALLFVLVDEVWKLYAVQFLHAIAFGMYVPSWSAIFSRHLDKNKYALSWSLDSTAIGLASGVTGFIGAAIASRYGFTSVFLAASVLSFLSAFITFFVPDLILPKPKATAHQEDGAMVIKDHSPVSTAQ</sequence>
<feature type="domain" description="Major facilitator superfamily (MFS) profile" evidence="5">
    <location>
        <begin position="1"/>
        <end position="229"/>
    </location>
</feature>
<dbReference type="Proteomes" id="UP000176349">
    <property type="component" value="Unassembled WGS sequence"/>
</dbReference>
<proteinExistence type="predicted"/>
<dbReference type="Gene3D" id="1.20.1250.20">
    <property type="entry name" value="MFS general substrate transporter like domains"/>
    <property type="match status" value="1"/>
</dbReference>
<feature type="transmembrane region" description="Helical" evidence="4">
    <location>
        <begin position="177"/>
        <end position="198"/>
    </location>
</feature>
<feature type="transmembrane region" description="Helical" evidence="4">
    <location>
        <begin position="23"/>
        <end position="43"/>
    </location>
</feature>
<dbReference type="InterPro" id="IPR052714">
    <property type="entry name" value="MFS_Exporter"/>
</dbReference>
<evidence type="ECO:0000256" key="3">
    <source>
        <dbReference type="ARBA" id="ARBA00023136"/>
    </source>
</evidence>
<accession>A0A1G2C7A3</accession>
<evidence type="ECO:0000313" key="7">
    <source>
        <dbReference type="Proteomes" id="UP000176349"/>
    </source>
</evidence>
<feature type="transmembrane region" description="Helical" evidence="4">
    <location>
        <begin position="88"/>
        <end position="109"/>
    </location>
</feature>
<dbReference type="InterPro" id="IPR036259">
    <property type="entry name" value="MFS_trans_sf"/>
</dbReference>
<dbReference type="Pfam" id="PF07690">
    <property type="entry name" value="MFS_1"/>
    <property type="match status" value="1"/>
</dbReference>
<dbReference type="InterPro" id="IPR020846">
    <property type="entry name" value="MFS_dom"/>
</dbReference>
<dbReference type="GO" id="GO:0022857">
    <property type="term" value="F:transmembrane transporter activity"/>
    <property type="evidence" value="ECO:0007669"/>
    <property type="project" value="InterPro"/>
</dbReference>
<keyword evidence="2 4" id="KW-1133">Transmembrane helix</keyword>
<dbReference type="SUPFAM" id="SSF103473">
    <property type="entry name" value="MFS general substrate transporter"/>
    <property type="match status" value="1"/>
</dbReference>
<reference evidence="6 7" key="1">
    <citation type="journal article" date="2016" name="Nat. Commun.">
        <title>Thousands of microbial genomes shed light on interconnected biogeochemical processes in an aquifer system.</title>
        <authorList>
            <person name="Anantharaman K."/>
            <person name="Brown C.T."/>
            <person name="Hug L.A."/>
            <person name="Sharon I."/>
            <person name="Castelle C.J."/>
            <person name="Probst A.J."/>
            <person name="Thomas B.C."/>
            <person name="Singh A."/>
            <person name="Wilkins M.J."/>
            <person name="Karaoz U."/>
            <person name="Brodie E.L."/>
            <person name="Williams K.H."/>
            <person name="Hubbard S.S."/>
            <person name="Banfield J.F."/>
        </authorList>
    </citation>
    <scope>NUCLEOTIDE SEQUENCE [LARGE SCALE GENOMIC DNA]</scope>
</reference>
<organism evidence="6 7">
    <name type="scientific">Candidatus Liptonbacteria bacterium GWC1_60_9</name>
    <dbReference type="NCBI Taxonomy" id="1798645"/>
    <lineage>
        <taxon>Bacteria</taxon>
        <taxon>Candidatus Liptoniibacteriota</taxon>
    </lineage>
</organism>
<evidence type="ECO:0000256" key="4">
    <source>
        <dbReference type="SAM" id="Phobius"/>
    </source>
</evidence>
<dbReference type="PANTHER" id="PTHR23531">
    <property type="entry name" value="QUINOLENE RESISTANCE PROTEIN NORA"/>
    <property type="match status" value="1"/>
</dbReference>
<evidence type="ECO:0000259" key="5">
    <source>
        <dbReference type="PROSITE" id="PS50850"/>
    </source>
</evidence>
<dbReference type="EMBL" id="MHKV01000023">
    <property type="protein sequence ID" value="OGY97096.1"/>
    <property type="molecule type" value="Genomic_DNA"/>
</dbReference>
<keyword evidence="3 4" id="KW-0472">Membrane</keyword>
<name>A0A1G2C7A3_9BACT</name>
<feature type="transmembrane region" description="Helical" evidence="4">
    <location>
        <begin position="49"/>
        <end position="67"/>
    </location>
</feature>